<dbReference type="EMBL" id="CP054619">
    <property type="protein sequence ID" value="QKS51211.1"/>
    <property type="molecule type" value="Genomic_DNA"/>
</dbReference>
<gene>
    <name evidence="1" type="ORF">HUE56_11955</name>
</gene>
<dbReference type="Proteomes" id="UP000509702">
    <property type="component" value="Chromosome"/>
</dbReference>
<reference evidence="1 2" key="1">
    <citation type="submission" date="2020-06" db="EMBL/GenBank/DDBJ databases">
        <title>Complete genome of Azosprillum oryzae KACC14407.</title>
        <authorList>
            <person name="Kim M."/>
            <person name="Park Y.-J."/>
            <person name="Shin J.-H."/>
        </authorList>
    </citation>
    <scope>NUCLEOTIDE SEQUENCE [LARGE SCALE GENOMIC DNA]</scope>
    <source>
        <strain evidence="1 2">KACC 14407</strain>
    </source>
</reference>
<evidence type="ECO:0000313" key="2">
    <source>
        <dbReference type="Proteomes" id="UP000509702"/>
    </source>
</evidence>
<dbReference type="RefSeq" id="WP_149197874.1">
    <property type="nucleotide sequence ID" value="NZ_BSOV01000016.1"/>
</dbReference>
<dbReference type="OrthoDB" id="7307043at2"/>
<accession>A0A6N1AHK2</accession>
<name>A0A6N1AHK2_9PROT</name>
<keyword evidence="2" id="KW-1185">Reference proteome</keyword>
<protein>
    <submittedName>
        <fullName evidence="1">Uncharacterized protein</fullName>
    </submittedName>
</protein>
<dbReference type="KEGG" id="aoz:HUE56_11955"/>
<organism evidence="1 2">
    <name type="scientific">Azospirillum oryzae</name>
    <dbReference type="NCBI Taxonomy" id="286727"/>
    <lineage>
        <taxon>Bacteria</taxon>
        <taxon>Pseudomonadati</taxon>
        <taxon>Pseudomonadota</taxon>
        <taxon>Alphaproteobacteria</taxon>
        <taxon>Rhodospirillales</taxon>
        <taxon>Azospirillaceae</taxon>
        <taxon>Azospirillum</taxon>
    </lineage>
</organism>
<proteinExistence type="predicted"/>
<sequence length="76" mass="8214">MKPASPPTAPPTAPSSIMVDEAAPQSFTLTVMFDGRRFDCGSYISRTAAMQAGRLFLQRKEGEAANGRTKRKPGKK</sequence>
<evidence type="ECO:0000313" key="1">
    <source>
        <dbReference type="EMBL" id="QKS51211.1"/>
    </source>
</evidence>
<dbReference type="AlphaFoldDB" id="A0A6N1AHK2"/>